<dbReference type="InterPro" id="IPR023198">
    <property type="entry name" value="PGP-like_dom2"/>
</dbReference>
<dbReference type="SFLD" id="SFLDS00003">
    <property type="entry name" value="Haloacid_Dehalogenase"/>
    <property type="match status" value="1"/>
</dbReference>
<dbReference type="EMBL" id="CABPSI010000002">
    <property type="protein sequence ID" value="VVD94055.1"/>
    <property type="molecule type" value="Genomic_DNA"/>
</dbReference>
<keyword evidence="5" id="KW-0378">Hydrolase</keyword>
<organism evidence="5 6">
    <name type="scientific">Pandoraea iniqua</name>
    <dbReference type="NCBI Taxonomy" id="2508288"/>
    <lineage>
        <taxon>Bacteria</taxon>
        <taxon>Pseudomonadati</taxon>
        <taxon>Pseudomonadota</taxon>
        <taxon>Betaproteobacteria</taxon>
        <taxon>Burkholderiales</taxon>
        <taxon>Burkholderiaceae</taxon>
        <taxon>Pandoraea</taxon>
    </lineage>
</organism>
<protein>
    <recommendedName>
        <fullName evidence="4">phosphoglycolate phosphatase</fullName>
        <ecNumber evidence="4">3.1.3.18</ecNumber>
    </recommendedName>
</protein>
<dbReference type="SFLD" id="SFLDG01129">
    <property type="entry name" value="C1.5:_HAD__Beta-PGM__Phosphata"/>
    <property type="match status" value="1"/>
</dbReference>
<dbReference type="Gene3D" id="3.40.50.1000">
    <property type="entry name" value="HAD superfamily/HAD-like"/>
    <property type="match status" value="1"/>
</dbReference>
<evidence type="ECO:0000313" key="6">
    <source>
        <dbReference type="Proteomes" id="UP000333828"/>
    </source>
</evidence>
<dbReference type="PANTHER" id="PTHR43434:SF1">
    <property type="entry name" value="PHOSPHOGLYCOLATE PHOSPHATASE"/>
    <property type="match status" value="1"/>
</dbReference>
<comment type="similarity">
    <text evidence="3">Belongs to the HAD-like hydrolase superfamily. CbbY/CbbZ/Gph/YieH family.</text>
</comment>
<evidence type="ECO:0000256" key="4">
    <source>
        <dbReference type="ARBA" id="ARBA00013078"/>
    </source>
</evidence>
<dbReference type="InterPro" id="IPR041492">
    <property type="entry name" value="HAD_2"/>
</dbReference>
<dbReference type="InterPro" id="IPR036412">
    <property type="entry name" value="HAD-like_sf"/>
</dbReference>
<dbReference type="Proteomes" id="UP000333828">
    <property type="component" value="Unassembled WGS sequence"/>
</dbReference>
<dbReference type="NCBIfam" id="TIGR01549">
    <property type="entry name" value="HAD-SF-IA-v1"/>
    <property type="match status" value="1"/>
</dbReference>
<dbReference type="GO" id="GO:0008967">
    <property type="term" value="F:phosphoglycolate phosphatase activity"/>
    <property type="evidence" value="ECO:0007669"/>
    <property type="project" value="UniProtKB-EC"/>
</dbReference>
<dbReference type="InterPro" id="IPR050155">
    <property type="entry name" value="HAD-like_hydrolase_sf"/>
</dbReference>
<accession>A0A5E4U1R7</accession>
<sequence length="225" mass="23753">MPTQAIRAVIFDFDLTLADSTEAIVECTQYALTRLECETATPAQIRSVIGLPLPVMFHTLSGDEDAARAEAFVRFFVSRADEIMVQSTRIYPEVPGLLAALREQGLAVAIVSTKFRHRIDAILTRAGLRSQVDVIVGGDDVQRHKPDPEGITQALGHLGLGAAQAIYVGDHAVDAQAAEGAGTGFIGMVSGTTSFDGWSAAGKMAVTRHVGEVADLVAGAASAHR</sequence>
<dbReference type="EC" id="3.1.3.18" evidence="4"/>
<dbReference type="SUPFAM" id="SSF56784">
    <property type="entry name" value="HAD-like"/>
    <property type="match status" value="1"/>
</dbReference>
<evidence type="ECO:0000256" key="2">
    <source>
        <dbReference type="ARBA" id="ARBA00004818"/>
    </source>
</evidence>
<dbReference type="InterPro" id="IPR006439">
    <property type="entry name" value="HAD-SF_hydro_IA"/>
</dbReference>
<evidence type="ECO:0000256" key="1">
    <source>
        <dbReference type="ARBA" id="ARBA00000830"/>
    </source>
</evidence>
<name>A0A5E4U1R7_9BURK</name>
<dbReference type="InterPro" id="IPR023214">
    <property type="entry name" value="HAD_sf"/>
</dbReference>
<dbReference type="AlphaFoldDB" id="A0A5E4U1R7"/>
<evidence type="ECO:0000313" key="5">
    <source>
        <dbReference type="EMBL" id="VVD94055.1"/>
    </source>
</evidence>
<reference evidence="5 6" key="1">
    <citation type="submission" date="2019-08" db="EMBL/GenBank/DDBJ databases">
        <authorList>
            <person name="Peeters C."/>
        </authorList>
    </citation>
    <scope>NUCLEOTIDE SEQUENCE [LARGE SCALE GENOMIC DNA]</scope>
    <source>
        <strain evidence="5 6">LMG 31115</strain>
    </source>
</reference>
<evidence type="ECO:0000256" key="3">
    <source>
        <dbReference type="ARBA" id="ARBA00006171"/>
    </source>
</evidence>
<dbReference type="GO" id="GO:0006281">
    <property type="term" value="P:DNA repair"/>
    <property type="evidence" value="ECO:0007669"/>
    <property type="project" value="TreeGrafter"/>
</dbReference>
<keyword evidence="6" id="KW-1185">Reference proteome</keyword>
<proteinExistence type="inferred from homology"/>
<dbReference type="Gene3D" id="1.10.150.240">
    <property type="entry name" value="Putative phosphatase, domain 2"/>
    <property type="match status" value="1"/>
</dbReference>
<dbReference type="Pfam" id="PF13419">
    <property type="entry name" value="HAD_2"/>
    <property type="match status" value="1"/>
</dbReference>
<comment type="pathway">
    <text evidence="2">Organic acid metabolism; glycolate biosynthesis; glycolate from 2-phosphoglycolate: step 1/1.</text>
</comment>
<comment type="catalytic activity">
    <reaction evidence="1">
        <text>2-phosphoglycolate + H2O = glycolate + phosphate</text>
        <dbReference type="Rhea" id="RHEA:14369"/>
        <dbReference type="ChEBI" id="CHEBI:15377"/>
        <dbReference type="ChEBI" id="CHEBI:29805"/>
        <dbReference type="ChEBI" id="CHEBI:43474"/>
        <dbReference type="ChEBI" id="CHEBI:58033"/>
        <dbReference type="EC" id="3.1.3.18"/>
    </reaction>
</comment>
<dbReference type="RefSeq" id="WP_150683727.1">
    <property type="nucleotide sequence ID" value="NZ_CABPSI010000002.1"/>
</dbReference>
<gene>
    <name evidence="5" type="primary">gph_1</name>
    <name evidence="5" type="ORF">PIN31115_01753</name>
</gene>
<dbReference type="PANTHER" id="PTHR43434">
    <property type="entry name" value="PHOSPHOGLYCOLATE PHOSPHATASE"/>
    <property type="match status" value="1"/>
</dbReference>